<evidence type="ECO:0000313" key="2">
    <source>
        <dbReference type="EMBL" id="GFX97351.1"/>
    </source>
</evidence>
<dbReference type="Proteomes" id="UP000887159">
    <property type="component" value="Unassembled WGS sequence"/>
</dbReference>
<proteinExistence type="predicted"/>
<protein>
    <submittedName>
        <fullName evidence="2">Uncharacterized protein</fullName>
    </submittedName>
</protein>
<feature type="region of interest" description="Disordered" evidence="1">
    <location>
        <begin position="54"/>
        <end position="82"/>
    </location>
</feature>
<reference evidence="2" key="1">
    <citation type="submission" date="2020-08" db="EMBL/GenBank/DDBJ databases">
        <title>Multicomponent nature underlies the extraordinary mechanical properties of spider dragline silk.</title>
        <authorList>
            <person name="Kono N."/>
            <person name="Nakamura H."/>
            <person name="Mori M."/>
            <person name="Yoshida Y."/>
            <person name="Ohtoshi R."/>
            <person name="Malay A.D."/>
            <person name="Moran D.A.P."/>
            <person name="Tomita M."/>
            <person name="Numata K."/>
            <person name="Arakawa K."/>
        </authorList>
    </citation>
    <scope>NUCLEOTIDE SEQUENCE</scope>
</reference>
<feature type="compositionally biased region" description="Basic and acidic residues" evidence="1">
    <location>
        <begin position="60"/>
        <end position="78"/>
    </location>
</feature>
<evidence type="ECO:0000313" key="3">
    <source>
        <dbReference type="Proteomes" id="UP000887159"/>
    </source>
</evidence>
<name>A0A8X6UY88_TRICX</name>
<accession>A0A8X6UY88</accession>
<dbReference type="EMBL" id="BMAU01021197">
    <property type="protein sequence ID" value="GFX97351.1"/>
    <property type="molecule type" value="Genomic_DNA"/>
</dbReference>
<organism evidence="2 3">
    <name type="scientific">Trichonephila clavipes</name>
    <name type="common">Golden silk orbweaver</name>
    <name type="synonym">Nephila clavipes</name>
    <dbReference type="NCBI Taxonomy" id="2585209"/>
    <lineage>
        <taxon>Eukaryota</taxon>
        <taxon>Metazoa</taxon>
        <taxon>Ecdysozoa</taxon>
        <taxon>Arthropoda</taxon>
        <taxon>Chelicerata</taxon>
        <taxon>Arachnida</taxon>
        <taxon>Araneae</taxon>
        <taxon>Araneomorphae</taxon>
        <taxon>Entelegynae</taxon>
        <taxon>Araneoidea</taxon>
        <taxon>Nephilidae</taxon>
        <taxon>Trichonephila</taxon>
    </lineage>
</organism>
<gene>
    <name evidence="2" type="ORF">TNCV_1077221</name>
</gene>
<sequence length="163" mass="17786">MVFSSNNTTAFLQQGESRGNPILSFYGGGSGFGSLGALRRDTANHTAALQGPVVNQGCDGRVDSRDERRNGERLEGRDTNSSTVLKDDEGMESLVHPSATAIGNEFIQVQNYDCSHQGNSSACVKNYLEDFSLKWMEYLRNDRAHLKLPLKNVAASSVSKLVK</sequence>
<dbReference type="AlphaFoldDB" id="A0A8X6UY88"/>
<evidence type="ECO:0000256" key="1">
    <source>
        <dbReference type="SAM" id="MobiDB-lite"/>
    </source>
</evidence>
<keyword evidence="3" id="KW-1185">Reference proteome</keyword>
<comment type="caution">
    <text evidence="2">The sequence shown here is derived from an EMBL/GenBank/DDBJ whole genome shotgun (WGS) entry which is preliminary data.</text>
</comment>